<feature type="compositionally biased region" description="Basic and acidic residues" evidence="1">
    <location>
        <begin position="132"/>
        <end position="147"/>
    </location>
</feature>
<dbReference type="SUPFAM" id="SSF57850">
    <property type="entry name" value="RING/U-box"/>
    <property type="match status" value="1"/>
</dbReference>
<protein>
    <submittedName>
        <fullName evidence="2">Uncharacterized protein</fullName>
    </submittedName>
</protein>
<organism evidence="2 3">
    <name type="scientific">Phakopsora pachyrhizi</name>
    <name type="common">Asian soybean rust disease fungus</name>
    <dbReference type="NCBI Taxonomy" id="170000"/>
    <lineage>
        <taxon>Eukaryota</taxon>
        <taxon>Fungi</taxon>
        <taxon>Dikarya</taxon>
        <taxon>Basidiomycota</taxon>
        <taxon>Pucciniomycotina</taxon>
        <taxon>Pucciniomycetes</taxon>
        <taxon>Pucciniales</taxon>
        <taxon>Phakopsoraceae</taxon>
        <taxon>Phakopsora</taxon>
    </lineage>
</organism>
<reference evidence="2" key="1">
    <citation type="submission" date="2022-06" db="EMBL/GenBank/DDBJ databases">
        <authorList>
            <consortium name="SYNGENTA / RWTH Aachen University"/>
        </authorList>
    </citation>
    <scope>NUCLEOTIDE SEQUENCE</scope>
</reference>
<sequence length="180" mass="19525">MGHCLALNVCQIKKDSFTRAEEPPPLKKLAILEDLEINCFEPKTSIKFYPPGCDRGKTLSPDQKSLGCGHAQYGGIGHNGQALQHYQSTGHAVNVKLGTITAEGLAGTDEKLQFHLAHFGIETANQEKTKKSMTELCSTERPERDDGLCGSAGTEQGHQRSPFGSVHIGSPNSTDKQCQY</sequence>
<accession>A0AAV0BCK1</accession>
<evidence type="ECO:0000313" key="2">
    <source>
        <dbReference type="EMBL" id="CAH7683960.1"/>
    </source>
</evidence>
<proteinExistence type="predicted"/>
<keyword evidence="3" id="KW-1185">Reference proteome</keyword>
<dbReference type="AlphaFoldDB" id="A0AAV0BCK1"/>
<feature type="region of interest" description="Disordered" evidence="1">
    <location>
        <begin position="132"/>
        <end position="180"/>
    </location>
</feature>
<comment type="caution">
    <text evidence="2">The sequence shown here is derived from an EMBL/GenBank/DDBJ whole genome shotgun (WGS) entry which is preliminary data.</text>
</comment>
<name>A0AAV0BCK1_PHAPC</name>
<dbReference type="Gene3D" id="3.30.40.10">
    <property type="entry name" value="Zinc/RING finger domain, C3HC4 (zinc finger)"/>
    <property type="match status" value="1"/>
</dbReference>
<dbReference type="EMBL" id="CALTRL010005052">
    <property type="protein sequence ID" value="CAH7683960.1"/>
    <property type="molecule type" value="Genomic_DNA"/>
</dbReference>
<dbReference type="InterPro" id="IPR013083">
    <property type="entry name" value="Znf_RING/FYVE/PHD"/>
</dbReference>
<feature type="compositionally biased region" description="Polar residues" evidence="1">
    <location>
        <begin position="170"/>
        <end position="180"/>
    </location>
</feature>
<evidence type="ECO:0000256" key="1">
    <source>
        <dbReference type="SAM" id="MobiDB-lite"/>
    </source>
</evidence>
<evidence type="ECO:0000313" key="3">
    <source>
        <dbReference type="Proteomes" id="UP001153365"/>
    </source>
</evidence>
<dbReference type="Proteomes" id="UP001153365">
    <property type="component" value="Unassembled WGS sequence"/>
</dbReference>
<gene>
    <name evidence="2" type="ORF">PPACK8108_LOCUS17824</name>
</gene>